<protein>
    <submittedName>
        <fullName evidence="1">Uncharacterized protein</fullName>
    </submittedName>
</protein>
<evidence type="ECO:0000313" key="1">
    <source>
        <dbReference type="EMBL" id="OWZ11754.1"/>
    </source>
</evidence>
<sequence>MDTYNVEFSRLACTAGVSENIKISRYKQGLSSMLVLNLLKGHRKECCWMLYPELQSKWLKDMGKKKVNATTATLETTNSFYFERRREPNLQHEIQITKTFFDEGADFCGISKEFVEKMNCWILVKDLCSMKKMTYANCKTEVTRNQTIRLTVFIDSIPGYSTDFQLCHIFNQCKLMLSVPWKNARNPVIDWETDRIYTKEEFAKVSLPQSR</sequence>
<proteinExistence type="predicted"/>
<comment type="caution">
    <text evidence="1">The sequence shown here is derived from an EMBL/GenBank/DDBJ whole genome shotgun (WGS) entry which is preliminary data.</text>
</comment>
<accession>A0A225W2Z5</accession>
<dbReference type="AlphaFoldDB" id="A0A225W2Z5"/>
<keyword evidence="2" id="KW-1185">Reference proteome</keyword>
<name>A0A225W2Z5_9STRA</name>
<dbReference type="OrthoDB" id="126847at2759"/>
<dbReference type="EMBL" id="NBNE01002036">
    <property type="protein sequence ID" value="OWZ11754.1"/>
    <property type="molecule type" value="Genomic_DNA"/>
</dbReference>
<organism evidence="1 2">
    <name type="scientific">Phytophthora megakarya</name>
    <dbReference type="NCBI Taxonomy" id="4795"/>
    <lineage>
        <taxon>Eukaryota</taxon>
        <taxon>Sar</taxon>
        <taxon>Stramenopiles</taxon>
        <taxon>Oomycota</taxon>
        <taxon>Peronosporomycetes</taxon>
        <taxon>Peronosporales</taxon>
        <taxon>Peronosporaceae</taxon>
        <taxon>Phytophthora</taxon>
    </lineage>
</organism>
<gene>
    <name evidence="1" type="ORF">PHMEG_00015177</name>
</gene>
<evidence type="ECO:0000313" key="2">
    <source>
        <dbReference type="Proteomes" id="UP000198211"/>
    </source>
</evidence>
<dbReference type="Proteomes" id="UP000198211">
    <property type="component" value="Unassembled WGS sequence"/>
</dbReference>
<reference evidence="2" key="1">
    <citation type="submission" date="2017-03" db="EMBL/GenBank/DDBJ databases">
        <title>Phytopthora megakarya and P. palmivora, two closely related causual agents of cacao black pod achieved similar genome size and gene model numbers by different mechanisms.</title>
        <authorList>
            <person name="Ali S."/>
            <person name="Shao J."/>
            <person name="Larry D.J."/>
            <person name="Kronmiller B."/>
            <person name="Shen D."/>
            <person name="Strem M.D."/>
            <person name="Melnick R.L."/>
            <person name="Guiltinan M.J."/>
            <person name="Tyler B.M."/>
            <person name="Meinhardt L.W."/>
            <person name="Bailey B.A."/>
        </authorList>
    </citation>
    <scope>NUCLEOTIDE SEQUENCE [LARGE SCALE GENOMIC DNA]</scope>
    <source>
        <strain evidence="2">zdho120</strain>
    </source>
</reference>